<dbReference type="PANTHER" id="PTHR33526:SF13">
    <property type="entry name" value="TYROSINE-PROTEIN PHOSPHATASE 3-LIKE"/>
    <property type="match status" value="1"/>
</dbReference>
<dbReference type="EMBL" id="OX459125">
    <property type="protein sequence ID" value="CAI9115883.1"/>
    <property type="molecule type" value="Genomic_DNA"/>
</dbReference>
<dbReference type="Proteomes" id="UP001161247">
    <property type="component" value="Chromosome 8"/>
</dbReference>
<name>A0AAV1E8A8_OLDCO</name>
<dbReference type="AlphaFoldDB" id="A0AAV1E8A8"/>
<dbReference type="PIRSF" id="PIRSF031279">
    <property type="entry name" value="UCP031279"/>
    <property type="match status" value="1"/>
</dbReference>
<protein>
    <submittedName>
        <fullName evidence="1">OLC1v1016896C1</fullName>
    </submittedName>
</protein>
<accession>A0AAV1E8A8</accession>
<evidence type="ECO:0000313" key="1">
    <source>
        <dbReference type="EMBL" id="CAI9115883.1"/>
    </source>
</evidence>
<keyword evidence="2" id="KW-1185">Reference proteome</keyword>
<dbReference type="PANTHER" id="PTHR33526">
    <property type="entry name" value="OS07G0123800 PROTEIN"/>
    <property type="match status" value="1"/>
</dbReference>
<organism evidence="1 2">
    <name type="scientific">Oldenlandia corymbosa var. corymbosa</name>
    <dbReference type="NCBI Taxonomy" id="529605"/>
    <lineage>
        <taxon>Eukaryota</taxon>
        <taxon>Viridiplantae</taxon>
        <taxon>Streptophyta</taxon>
        <taxon>Embryophyta</taxon>
        <taxon>Tracheophyta</taxon>
        <taxon>Spermatophyta</taxon>
        <taxon>Magnoliopsida</taxon>
        <taxon>eudicotyledons</taxon>
        <taxon>Gunneridae</taxon>
        <taxon>Pentapetalae</taxon>
        <taxon>asterids</taxon>
        <taxon>lamiids</taxon>
        <taxon>Gentianales</taxon>
        <taxon>Rubiaceae</taxon>
        <taxon>Rubioideae</taxon>
        <taxon>Spermacoceae</taxon>
        <taxon>Hedyotis-Oldenlandia complex</taxon>
        <taxon>Oldenlandia</taxon>
    </lineage>
</organism>
<evidence type="ECO:0000313" key="2">
    <source>
        <dbReference type="Proteomes" id="UP001161247"/>
    </source>
</evidence>
<reference evidence="1" key="1">
    <citation type="submission" date="2023-03" db="EMBL/GenBank/DDBJ databases">
        <authorList>
            <person name="Julca I."/>
        </authorList>
    </citation>
    <scope>NUCLEOTIDE SEQUENCE</scope>
</reference>
<dbReference type="InterPro" id="IPR016972">
    <property type="entry name" value="UCP031279"/>
</dbReference>
<gene>
    <name evidence="1" type="ORF">OLC1_LOCUS22318</name>
</gene>
<proteinExistence type="predicted"/>
<sequence length="193" mass="21145">MKTKGGHQNKFLRIITIPFRALGKARDLYVKSMTSYATKVGYGTNYMGTNSPSYATVLPKSFSANLSRADDNEDLRELIRAASARTVAEKMDINQLMLQHQMMMGQHQNNQNQRPPPPQSRLGGVGVVGPKGMPPRSISVGMARIDEEKPYSVTAAGGVDGKKFGKSSSKKGIGMLYPRSKSYAVNKKNLFSD</sequence>